<dbReference type="SMART" id="SM00836">
    <property type="entry name" value="DALR_1"/>
    <property type="match status" value="1"/>
</dbReference>
<dbReference type="SMART" id="SM01016">
    <property type="entry name" value="Arg_tRNA_synt_N"/>
    <property type="match status" value="1"/>
</dbReference>
<dbReference type="HAMAP" id="MF_00123">
    <property type="entry name" value="Arg_tRNA_synth"/>
    <property type="match status" value="1"/>
</dbReference>
<comment type="subcellular location">
    <subcellularLocation>
        <location evidence="9">Cytoplasm</location>
    </subcellularLocation>
</comment>
<evidence type="ECO:0000256" key="1">
    <source>
        <dbReference type="ARBA" id="ARBA00005594"/>
    </source>
</evidence>
<keyword evidence="6 9" id="KW-0648">Protein biosynthesis</keyword>
<keyword evidence="14" id="KW-1185">Reference proteome</keyword>
<dbReference type="SUPFAM" id="SSF52374">
    <property type="entry name" value="Nucleotidylyl transferase"/>
    <property type="match status" value="1"/>
</dbReference>
<dbReference type="SUPFAM" id="SSF47323">
    <property type="entry name" value="Anticodon-binding domain of a subclass of class I aminoacyl-tRNA synthetases"/>
    <property type="match status" value="1"/>
</dbReference>
<feature type="short sequence motif" description="'HIGH' region" evidence="9">
    <location>
        <begin position="114"/>
        <end position="124"/>
    </location>
</feature>
<dbReference type="InterPro" id="IPR001412">
    <property type="entry name" value="aa-tRNA-synth_I_CS"/>
</dbReference>
<protein>
    <recommendedName>
        <fullName evidence="9">Arginine--tRNA ligase</fullName>
        <ecNumber evidence="9">6.1.1.19</ecNumber>
    </recommendedName>
    <alternativeName>
        <fullName evidence="9">Arginyl-tRNA synthetase</fullName>
        <shortName evidence="9">ArgRS</shortName>
    </alternativeName>
</protein>
<comment type="similarity">
    <text evidence="1 9 10">Belongs to the class-I aminoacyl-tRNA synthetase family.</text>
</comment>
<keyword evidence="4 9" id="KW-0547">Nucleotide-binding</keyword>
<evidence type="ECO:0000313" key="13">
    <source>
        <dbReference type="EMBL" id="MBZ7988044.1"/>
    </source>
</evidence>
<keyword evidence="3 9" id="KW-0436">Ligase</keyword>
<name>A0ABS7WVU3_9BACT</name>
<dbReference type="Pfam" id="PF05746">
    <property type="entry name" value="DALR_1"/>
    <property type="match status" value="1"/>
</dbReference>
<dbReference type="Gene3D" id="3.30.1360.70">
    <property type="entry name" value="Arginyl tRNA synthetase N-terminal domain"/>
    <property type="match status" value="1"/>
</dbReference>
<evidence type="ECO:0000256" key="7">
    <source>
        <dbReference type="ARBA" id="ARBA00023146"/>
    </source>
</evidence>
<evidence type="ECO:0000259" key="11">
    <source>
        <dbReference type="SMART" id="SM00836"/>
    </source>
</evidence>
<dbReference type="InterPro" id="IPR036695">
    <property type="entry name" value="Arg-tRNA-synth_N_sf"/>
</dbReference>
<dbReference type="InterPro" id="IPR001278">
    <property type="entry name" value="Arg-tRNA-ligase"/>
</dbReference>
<dbReference type="Pfam" id="PF03485">
    <property type="entry name" value="Arg_tRNA_synt_N"/>
    <property type="match status" value="1"/>
</dbReference>
<sequence>MLKAIAKDYISKVLSIDIELESPKNRALAHFALPCFTFAKEQKKAPNIIAQEFASKFDNLNDVFSSVQAVNAYVNFKFSANFLNDLVKKSIENPKDFAKANDKNESFLLEYVSANPTGPLHIGHARGAIYGDSLKRVARHLGYKFDTEYYVNDAGKQIDLLKESVILAIKDYVLKEEVSYPEVFYGGEYMQELAQLAYEKFADNYLNADLANFAKDEILKEIKQTLANAGIVIDTYVNESSYYKKLPEVLEKLKVLNMTYEKDNKLFLASTKFDDDLDRVIIKEDKKGTYLAADIVYHDDKLSRGYDKVINIWGADHHGYIARVSAAMQALGHKKDSLEVILAQMVNLLKDGVPYKMSKRKGNVILFSDVLEFIGKDALRYIFISKRCDSPLEFDLNDLNKQDSSNPIFYINYAHARIHQLFAKANKSFLDVKDIDLSRLKDENAYDLLFEALSLQDVLEDAFNSRTLSKICDYLKQLAANFHKLYNETRVVGSEFENEYLKIYAQIAISIKSAFSLLGIEALNKMENK</sequence>
<dbReference type="InterPro" id="IPR005148">
    <property type="entry name" value="Arg-tRNA-synth_N"/>
</dbReference>
<feature type="domain" description="Arginyl tRNA synthetase N-terminal" evidence="12">
    <location>
        <begin position="4"/>
        <end position="78"/>
    </location>
</feature>
<evidence type="ECO:0000256" key="8">
    <source>
        <dbReference type="ARBA" id="ARBA00049339"/>
    </source>
</evidence>
<comment type="subunit">
    <text evidence="9">Monomer.</text>
</comment>
<evidence type="ECO:0000256" key="6">
    <source>
        <dbReference type="ARBA" id="ARBA00022917"/>
    </source>
</evidence>
<dbReference type="CDD" id="cd00671">
    <property type="entry name" value="ArgRS_core"/>
    <property type="match status" value="1"/>
</dbReference>
<keyword evidence="2 9" id="KW-0963">Cytoplasm</keyword>
<dbReference type="GO" id="GO:0004814">
    <property type="term" value="F:arginine-tRNA ligase activity"/>
    <property type="evidence" value="ECO:0007669"/>
    <property type="project" value="UniProtKB-EC"/>
</dbReference>
<accession>A0ABS7WVU3</accession>
<dbReference type="InterPro" id="IPR009080">
    <property type="entry name" value="tRNAsynth_Ia_anticodon-bd"/>
</dbReference>
<evidence type="ECO:0000313" key="14">
    <source>
        <dbReference type="Proteomes" id="UP000786183"/>
    </source>
</evidence>
<dbReference type="InterPro" id="IPR008909">
    <property type="entry name" value="DALR_anticod-bd"/>
</dbReference>
<keyword evidence="5 9" id="KW-0067">ATP-binding</keyword>
<dbReference type="PROSITE" id="PS00178">
    <property type="entry name" value="AA_TRNA_LIGASE_I"/>
    <property type="match status" value="1"/>
</dbReference>
<dbReference type="PRINTS" id="PR01038">
    <property type="entry name" value="TRNASYNTHARG"/>
</dbReference>
<feature type="domain" description="DALR anticodon binding" evidence="11">
    <location>
        <begin position="411"/>
        <end position="526"/>
    </location>
</feature>
<dbReference type="PANTHER" id="PTHR11956">
    <property type="entry name" value="ARGINYL-TRNA SYNTHETASE"/>
    <property type="match status" value="1"/>
</dbReference>
<dbReference type="SUPFAM" id="SSF55190">
    <property type="entry name" value="Arginyl-tRNA synthetase (ArgRS), N-terminal 'additional' domain"/>
    <property type="match status" value="1"/>
</dbReference>
<dbReference type="RefSeq" id="WP_172231086.1">
    <property type="nucleotide sequence ID" value="NZ_CP035946.1"/>
</dbReference>
<organism evidence="13 14">
    <name type="scientific">Campylobacter canadensis</name>
    <dbReference type="NCBI Taxonomy" id="449520"/>
    <lineage>
        <taxon>Bacteria</taxon>
        <taxon>Pseudomonadati</taxon>
        <taxon>Campylobacterota</taxon>
        <taxon>Epsilonproteobacteria</taxon>
        <taxon>Campylobacterales</taxon>
        <taxon>Campylobacteraceae</taxon>
        <taxon>Campylobacter</taxon>
    </lineage>
</organism>
<dbReference type="NCBIfam" id="TIGR00456">
    <property type="entry name" value="argS"/>
    <property type="match status" value="1"/>
</dbReference>
<dbReference type="Proteomes" id="UP000786183">
    <property type="component" value="Unassembled WGS sequence"/>
</dbReference>
<evidence type="ECO:0000256" key="9">
    <source>
        <dbReference type="HAMAP-Rule" id="MF_00123"/>
    </source>
</evidence>
<dbReference type="EC" id="6.1.1.19" evidence="9"/>
<dbReference type="PANTHER" id="PTHR11956:SF5">
    <property type="entry name" value="ARGININE--TRNA LIGASE, CYTOPLASMIC"/>
    <property type="match status" value="1"/>
</dbReference>
<keyword evidence="7 9" id="KW-0030">Aminoacyl-tRNA synthetase</keyword>
<gene>
    <name evidence="9" type="primary">argS</name>
    <name evidence="13" type="ORF">AVCANL283_08060</name>
</gene>
<evidence type="ECO:0000256" key="3">
    <source>
        <dbReference type="ARBA" id="ARBA00022598"/>
    </source>
</evidence>
<comment type="catalytic activity">
    <reaction evidence="8 9">
        <text>tRNA(Arg) + L-arginine + ATP = L-arginyl-tRNA(Arg) + AMP + diphosphate</text>
        <dbReference type="Rhea" id="RHEA:20301"/>
        <dbReference type="Rhea" id="RHEA-COMP:9658"/>
        <dbReference type="Rhea" id="RHEA-COMP:9673"/>
        <dbReference type="ChEBI" id="CHEBI:30616"/>
        <dbReference type="ChEBI" id="CHEBI:32682"/>
        <dbReference type="ChEBI" id="CHEBI:33019"/>
        <dbReference type="ChEBI" id="CHEBI:78442"/>
        <dbReference type="ChEBI" id="CHEBI:78513"/>
        <dbReference type="ChEBI" id="CHEBI:456215"/>
        <dbReference type="EC" id="6.1.1.19"/>
    </reaction>
</comment>
<comment type="caution">
    <text evidence="13">The sequence shown here is derived from an EMBL/GenBank/DDBJ whole genome shotgun (WGS) entry which is preliminary data.</text>
</comment>
<dbReference type="EMBL" id="JACGBB010000026">
    <property type="protein sequence ID" value="MBZ7988044.1"/>
    <property type="molecule type" value="Genomic_DNA"/>
</dbReference>
<reference evidence="13 14" key="1">
    <citation type="submission" date="2020-07" db="EMBL/GenBank/DDBJ databases">
        <title>Transfer of Campylobacter canadensis to the novel genus Avispirillum gen. nov., that also includes two novel species recovered from migratory waterfowl: Avispirillum anseris sp. nov. and Avispirillum brantae sp. nov.</title>
        <authorList>
            <person name="Miller W.G."/>
            <person name="Chapman M.H."/>
            <person name="Yee E."/>
            <person name="Inglis G.D."/>
        </authorList>
    </citation>
    <scope>NUCLEOTIDE SEQUENCE [LARGE SCALE GENOMIC DNA]</scope>
    <source>
        <strain evidence="13 14">L283</strain>
    </source>
</reference>
<evidence type="ECO:0000256" key="5">
    <source>
        <dbReference type="ARBA" id="ARBA00022840"/>
    </source>
</evidence>
<evidence type="ECO:0000259" key="12">
    <source>
        <dbReference type="SMART" id="SM01016"/>
    </source>
</evidence>
<evidence type="ECO:0000256" key="4">
    <source>
        <dbReference type="ARBA" id="ARBA00022741"/>
    </source>
</evidence>
<proteinExistence type="inferred from homology"/>
<dbReference type="Pfam" id="PF00750">
    <property type="entry name" value="tRNA-synt_1d"/>
    <property type="match status" value="1"/>
</dbReference>
<dbReference type="Gene3D" id="3.40.50.620">
    <property type="entry name" value="HUPs"/>
    <property type="match status" value="1"/>
</dbReference>
<evidence type="ECO:0000256" key="10">
    <source>
        <dbReference type="RuleBase" id="RU363038"/>
    </source>
</evidence>
<dbReference type="Gene3D" id="1.10.730.10">
    <property type="entry name" value="Isoleucyl-tRNA Synthetase, Domain 1"/>
    <property type="match status" value="1"/>
</dbReference>
<evidence type="ECO:0000256" key="2">
    <source>
        <dbReference type="ARBA" id="ARBA00022490"/>
    </source>
</evidence>
<dbReference type="InterPro" id="IPR035684">
    <property type="entry name" value="ArgRS_core"/>
</dbReference>
<dbReference type="InterPro" id="IPR014729">
    <property type="entry name" value="Rossmann-like_a/b/a_fold"/>
</dbReference>